<protein>
    <submittedName>
        <fullName evidence="2">Uncharacterized protein</fullName>
    </submittedName>
</protein>
<dbReference type="Proteomes" id="UP001177023">
    <property type="component" value="Unassembled WGS sequence"/>
</dbReference>
<proteinExistence type="predicted"/>
<organism evidence="2 3">
    <name type="scientific">Mesorhabditis spiculigera</name>
    <dbReference type="NCBI Taxonomy" id="96644"/>
    <lineage>
        <taxon>Eukaryota</taxon>
        <taxon>Metazoa</taxon>
        <taxon>Ecdysozoa</taxon>
        <taxon>Nematoda</taxon>
        <taxon>Chromadorea</taxon>
        <taxon>Rhabditida</taxon>
        <taxon>Rhabditina</taxon>
        <taxon>Rhabditomorpha</taxon>
        <taxon>Rhabditoidea</taxon>
        <taxon>Rhabditidae</taxon>
        <taxon>Mesorhabditinae</taxon>
        <taxon>Mesorhabditis</taxon>
    </lineage>
</organism>
<evidence type="ECO:0000313" key="3">
    <source>
        <dbReference type="Proteomes" id="UP001177023"/>
    </source>
</evidence>
<feature type="chain" id="PRO_5041257287" evidence="1">
    <location>
        <begin position="17"/>
        <end position="170"/>
    </location>
</feature>
<name>A0AA36G4U2_9BILA</name>
<reference evidence="2" key="1">
    <citation type="submission" date="2023-06" db="EMBL/GenBank/DDBJ databases">
        <authorList>
            <person name="Delattre M."/>
        </authorList>
    </citation>
    <scope>NUCLEOTIDE SEQUENCE</scope>
    <source>
        <strain evidence="2">AF72</strain>
    </source>
</reference>
<accession>A0AA36G4U2</accession>
<dbReference type="EMBL" id="CATQJA010002641">
    <property type="protein sequence ID" value="CAJ0575864.1"/>
    <property type="molecule type" value="Genomic_DNA"/>
</dbReference>
<dbReference type="AlphaFoldDB" id="A0AA36G4U2"/>
<keyword evidence="3" id="KW-1185">Reference proteome</keyword>
<gene>
    <name evidence="2" type="ORF">MSPICULIGERA_LOCUS14167</name>
</gene>
<feature type="non-terminal residue" evidence="2">
    <location>
        <position position="170"/>
    </location>
</feature>
<sequence>MRIIAALLLLATVANCDYIDDIWDRRPCNKTSDCVPGRTCRPSGDFVSRMMCLKPDEYPEIVEKSRKPPFIVCHTNGDCPPDHVAGRTMATKPMRPLLALLLLATVANCECWTCNVDADCPVGRACRKTYHNFPLKSCLRPREYFVEEPRNSNKEIRCVTDQECPELSGR</sequence>
<feature type="signal peptide" evidence="1">
    <location>
        <begin position="1"/>
        <end position="16"/>
    </location>
</feature>
<keyword evidence="1" id="KW-0732">Signal</keyword>
<evidence type="ECO:0000256" key="1">
    <source>
        <dbReference type="SAM" id="SignalP"/>
    </source>
</evidence>
<evidence type="ECO:0000313" key="2">
    <source>
        <dbReference type="EMBL" id="CAJ0575864.1"/>
    </source>
</evidence>
<comment type="caution">
    <text evidence="2">The sequence shown here is derived from an EMBL/GenBank/DDBJ whole genome shotgun (WGS) entry which is preliminary data.</text>
</comment>